<keyword evidence="1" id="KW-0175">Coiled coil</keyword>
<sequence length="576" mass="64076">MAQVQQPLDGRIGAGMKRQATWDALPDIDLFSIPVDDFFGDYVEELGARGLQQDTAMNGGAFEPVMQHFPHNGTQQMNGLLPPIPAGGVESVDYVGSVPGFHEPDLSALNGMSTLEPLQEDGVMGNIITSGFDTATNQRHNNSGSQGSGNFGAAGREVGRVGSNNSAQEHHSQDESPDGDDTGSPLFRSGSGSKRANATKTKRNARQQDQNKQAQQRYRERRKAKFSEMEESLHALASQVEQMGNVQHQNNTLQGRQMELETRLRDKESEVEQLRRALAKAGIKQEEVPVHFDGGGDYDVIKPSECNNYRAHKEMRQKEELATLQAEFTARREELRALVDQHNLREADPLGEGVAPEVIERVKATMVACSQQCLNAMRKEGIKVLALLSQDVDAIDKIQCSVQTARWRRILEMLRLAPPQEEQLLLVRKKHLRNLRELYNDRQRMNLQAMSLMLPKNVSRRLPDDNTLESRMNCLKVTSSYSCAAANNVELDKILDDIKCNLKKEQRIVLELNWHVLYKVLAPIQASIMTVEAFPGHADGLALVNILAMKVGGPQAEAFGDQDRTSSEDKSETCCE</sequence>
<feature type="coiled-coil region" evidence="1">
    <location>
        <begin position="250"/>
        <end position="284"/>
    </location>
</feature>
<dbReference type="Proteomes" id="UP001314263">
    <property type="component" value="Unassembled WGS sequence"/>
</dbReference>
<dbReference type="GO" id="GO:0003700">
    <property type="term" value="F:DNA-binding transcription factor activity"/>
    <property type="evidence" value="ECO:0007669"/>
    <property type="project" value="InterPro"/>
</dbReference>
<comment type="caution">
    <text evidence="4">The sequence shown here is derived from an EMBL/GenBank/DDBJ whole genome shotgun (WGS) entry which is preliminary data.</text>
</comment>
<evidence type="ECO:0000313" key="5">
    <source>
        <dbReference type="Proteomes" id="UP001314263"/>
    </source>
</evidence>
<feature type="compositionally biased region" description="Low complexity" evidence="2">
    <location>
        <begin position="207"/>
        <end position="216"/>
    </location>
</feature>
<dbReference type="AlphaFoldDB" id="A0AAV1IM85"/>
<feature type="compositionally biased region" description="Polar residues" evidence="2">
    <location>
        <begin position="190"/>
        <end position="199"/>
    </location>
</feature>
<feature type="domain" description="BZIP" evidence="3">
    <location>
        <begin position="206"/>
        <end position="221"/>
    </location>
</feature>
<evidence type="ECO:0000256" key="2">
    <source>
        <dbReference type="SAM" id="MobiDB-lite"/>
    </source>
</evidence>
<dbReference type="PROSITE" id="PS00036">
    <property type="entry name" value="BZIP_BASIC"/>
    <property type="match status" value="1"/>
</dbReference>
<reference evidence="4 5" key="1">
    <citation type="submission" date="2023-10" db="EMBL/GenBank/DDBJ databases">
        <authorList>
            <person name="Maclean D."/>
            <person name="Macfadyen A."/>
        </authorList>
    </citation>
    <scope>NUCLEOTIDE SEQUENCE [LARGE SCALE GENOMIC DNA]</scope>
</reference>
<accession>A0AAV1IM85</accession>
<keyword evidence="5" id="KW-1185">Reference proteome</keyword>
<evidence type="ECO:0000313" key="4">
    <source>
        <dbReference type="EMBL" id="CAK0787093.1"/>
    </source>
</evidence>
<organism evidence="4 5">
    <name type="scientific">Coccomyxa viridis</name>
    <dbReference type="NCBI Taxonomy" id="1274662"/>
    <lineage>
        <taxon>Eukaryota</taxon>
        <taxon>Viridiplantae</taxon>
        <taxon>Chlorophyta</taxon>
        <taxon>core chlorophytes</taxon>
        <taxon>Trebouxiophyceae</taxon>
        <taxon>Trebouxiophyceae incertae sedis</taxon>
        <taxon>Coccomyxaceae</taxon>
        <taxon>Coccomyxa</taxon>
    </lineage>
</organism>
<dbReference type="EMBL" id="CAUYUE010000016">
    <property type="protein sequence ID" value="CAK0787093.1"/>
    <property type="molecule type" value="Genomic_DNA"/>
</dbReference>
<gene>
    <name evidence="4" type="ORF">CVIRNUC_010309</name>
</gene>
<evidence type="ECO:0000256" key="1">
    <source>
        <dbReference type="SAM" id="Coils"/>
    </source>
</evidence>
<feature type="region of interest" description="Disordered" evidence="2">
    <location>
        <begin position="133"/>
        <end position="229"/>
    </location>
</feature>
<name>A0AAV1IM85_9CHLO</name>
<dbReference type="InterPro" id="IPR004827">
    <property type="entry name" value="bZIP"/>
</dbReference>
<proteinExistence type="predicted"/>
<evidence type="ECO:0000259" key="3">
    <source>
        <dbReference type="PROSITE" id="PS00036"/>
    </source>
</evidence>
<protein>
    <recommendedName>
        <fullName evidence="3">BZIP domain-containing protein</fullName>
    </recommendedName>
</protein>